<accession>A0A0F9IIL6</accession>
<dbReference type="GO" id="GO:0003677">
    <property type="term" value="F:DNA binding"/>
    <property type="evidence" value="ECO:0007669"/>
    <property type="project" value="InterPro"/>
</dbReference>
<dbReference type="PRINTS" id="PR00508">
    <property type="entry name" value="S21N4MTFRASE"/>
</dbReference>
<evidence type="ECO:0000256" key="2">
    <source>
        <dbReference type="ARBA" id="ARBA00022679"/>
    </source>
</evidence>
<dbReference type="GO" id="GO:0008170">
    <property type="term" value="F:N-methyltransferase activity"/>
    <property type="evidence" value="ECO:0007669"/>
    <property type="project" value="InterPro"/>
</dbReference>
<sequence length="236" mass="27505">MIKPYYDEDGITIYHGDCREILPELPKVDLVLTSPPFNLGNTHHTGDIRHKCYDDDLPEGEYQEWQMGILDALYDKVWDNGSLFYQHKNRIKNGLMITPYEWLLRTKWLVKQEINWFNGSQNFDKCRFYPMSERIYWLAKSPLTKLSNVLGLHDDWHIEPTGTDGKFTRAYPEELAQRVISSFPILNLILDPFLGSGTTAYCAKKLNRKCIGIEISEKYCEIAAKRCSQSVMKLEI</sequence>
<feature type="domain" description="DNA methylase N-4/N-6" evidence="3">
    <location>
        <begin position="28"/>
        <end position="225"/>
    </location>
</feature>
<keyword evidence="1" id="KW-0489">Methyltransferase</keyword>
<evidence type="ECO:0000259" key="3">
    <source>
        <dbReference type="Pfam" id="PF01555"/>
    </source>
</evidence>
<dbReference type="SUPFAM" id="SSF53335">
    <property type="entry name" value="S-adenosyl-L-methionine-dependent methyltransferases"/>
    <property type="match status" value="1"/>
</dbReference>
<evidence type="ECO:0000256" key="1">
    <source>
        <dbReference type="ARBA" id="ARBA00022603"/>
    </source>
</evidence>
<evidence type="ECO:0000313" key="4">
    <source>
        <dbReference type="EMBL" id="KKM27441.1"/>
    </source>
</evidence>
<dbReference type="AlphaFoldDB" id="A0A0F9IIL6"/>
<dbReference type="GO" id="GO:0032259">
    <property type="term" value="P:methylation"/>
    <property type="evidence" value="ECO:0007669"/>
    <property type="project" value="UniProtKB-KW"/>
</dbReference>
<keyword evidence="2" id="KW-0808">Transferase</keyword>
<comment type="caution">
    <text evidence="4">The sequence shown here is derived from an EMBL/GenBank/DDBJ whole genome shotgun (WGS) entry which is preliminary data.</text>
</comment>
<name>A0A0F9IIL6_9ZZZZ</name>
<proteinExistence type="predicted"/>
<organism evidence="4">
    <name type="scientific">marine sediment metagenome</name>
    <dbReference type="NCBI Taxonomy" id="412755"/>
    <lineage>
        <taxon>unclassified sequences</taxon>
        <taxon>metagenomes</taxon>
        <taxon>ecological metagenomes</taxon>
    </lineage>
</organism>
<dbReference type="Gene3D" id="3.40.50.150">
    <property type="entry name" value="Vaccinia Virus protein VP39"/>
    <property type="match status" value="1"/>
</dbReference>
<dbReference type="InterPro" id="IPR002941">
    <property type="entry name" value="DNA_methylase_N4/N6"/>
</dbReference>
<reference evidence="4" key="1">
    <citation type="journal article" date="2015" name="Nature">
        <title>Complex archaea that bridge the gap between prokaryotes and eukaryotes.</title>
        <authorList>
            <person name="Spang A."/>
            <person name="Saw J.H."/>
            <person name="Jorgensen S.L."/>
            <person name="Zaremba-Niedzwiedzka K."/>
            <person name="Martijn J."/>
            <person name="Lind A.E."/>
            <person name="van Eijk R."/>
            <person name="Schleper C."/>
            <person name="Guy L."/>
            <person name="Ettema T.J."/>
        </authorList>
    </citation>
    <scope>NUCLEOTIDE SEQUENCE</scope>
</reference>
<dbReference type="InterPro" id="IPR029063">
    <property type="entry name" value="SAM-dependent_MTases_sf"/>
</dbReference>
<dbReference type="InterPro" id="IPR001091">
    <property type="entry name" value="RM_Methyltransferase"/>
</dbReference>
<protein>
    <recommendedName>
        <fullName evidence="3">DNA methylase N-4/N-6 domain-containing protein</fullName>
    </recommendedName>
</protein>
<dbReference type="Pfam" id="PF01555">
    <property type="entry name" value="N6_N4_Mtase"/>
    <property type="match status" value="1"/>
</dbReference>
<dbReference type="EMBL" id="LAZR01012321">
    <property type="protein sequence ID" value="KKM27441.1"/>
    <property type="molecule type" value="Genomic_DNA"/>
</dbReference>
<gene>
    <name evidence="4" type="ORF">LCGC14_1574680</name>
</gene>